<dbReference type="SUPFAM" id="SSF53850">
    <property type="entry name" value="Periplasmic binding protein-like II"/>
    <property type="match status" value="1"/>
</dbReference>
<evidence type="ECO:0000256" key="10">
    <source>
        <dbReference type="ARBA" id="ARBA00023303"/>
    </source>
</evidence>
<proteinExistence type="predicted"/>
<feature type="transmembrane region" description="Helical" evidence="11">
    <location>
        <begin position="145"/>
        <end position="166"/>
    </location>
</feature>
<protein>
    <recommendedName>
        <fullName evidence="12">Ionotropic glutamate receptor C-terminal domain-containing protein</fullName>
    </recommendedName>
</protein>
<evidence type="ECO:0000256" key="9">
    <source>
        <dbReference type="ARBA" id="ARBA00023286"/>
    </source>
</evidence>
<keyword evidence="8" id="KW-0325">Glycoprotein</keyword>
<dbReference type="InterPro" id="IPR001320">
    <property type="entry name" value="Iontro_rcpt_C"/>
</dbReference>
<dbReference type="GO" id="GO:0015276">
    <property type="term" value="F:ligand-gated monoatomic ion channel activity"/>
    <property type="evidence" value="ECO:0007669"/>
    <property type="project" value="InterPro"/>
</dbReference>
<dbReference type="Pfam" id="PF00060">
    <property type="entry name" value="Lig_chan"/>
    <property type="match status" value="1"/>
</dbReference>
<evidence type="ECO:0000256" key="2">
    <source>
        <dbReference type="ARBA" id="ARBA00022448"/>
    </source>
</evidence>
<keyword evidence="7" id="KW-0675">Receptor</keyword>
<keyword evidence="3 11" id="KW-0812">Transmembrane</keyword>
<evidence type="ECO:0000256" key="6">
    <source>
        <dbReference type="ARBA" id="ARBA00023136"/>
    </source>
</evidence>
<dbReference type="GO" id="GO:0016020">
    <property type="term" value="C:membrane"/>
    <property type="evidence" value="ECO:0007669"/>
    <property type="project" value="UniProtKB-SubCell"/>
</dbReference>
<dbReference type="Pfam" id="PF10613">
    <property type="entry name" value="Lig_chan-Glu_bd"/>
    <property type="match status" value="1"/>
</dbReference>
<dbReference type="PANTHER" id="PTHR18966">
    <property type="entry name" value="IONOTROPIC GLUTAMATE RECEPTOR"/>
    <property type="match status" value="1"/>
</dbReference>
<keyword evidence="10" id="KW-0407">Ion channel</keyword>
<dbReference type="SMART" id="SM00079">
    <property type="entry name" value="PBPe"/>
    <property type="match status" value="1"/>
</dbReference>
<keyword evidence="2" id="KW-0813">Transport</keyword>
<keyword evidence="4 11" id="KW-1133">Transmembrane helix</keyword>
<organism evidence="13">
    <name type="scientific">Oikopleura dioica</name>
    <name type="common">Tunicate</name>
    <dbReference type="NCBI Taxonomy" id="34765"/>
    <lineage>
        <taxon>Eukaryota</taxon>
        <taxon>Metazoa</taxon>
        <taxon>Chordata</taxon>
        <taxon>Tunicata</taxon>
        <taxon>Appendicularia</taxon>
        <taxon>Copelata</taxon>
        <taxon>Oikopleuridae</taxon>
        <taxon>Oikopleura</taxon>
    </lineage>
</organism>
<evidence type="ECO:0000256" key="4">
    <source>
        <dbReference type="ARBA" id="ARBA00022989"/>
    </source>
</evidence>
<keyword evidence="9" id="KW-1071">Ligand-gated ion channel</keyword>
<evidence type="ECO:0000259" key="12">
    <source>
        <dbReference type="SMART" id="SM00079"/>
    </source>
</evidence>
<evidence type="ECO:0000313" key="13">
    <source>
        <dbReference type="EMBL" id="CBY33426.1"/>
    </source>
</evidence>
<evidence type="ECO:0000256" key="3">
    <source>
        <dbReference type="ARBA" id="ARBA00022692"/>
    </source>
</evidence>
<keyword evidence="6 11" id="KW-0472">Membrane</keyword>
<dbReference type="AlphaFoldDB" id="E4YD09"/>
<evidence type="ECO:0000256" key="5">
    <source>
        <dbReference type="ARBA" id="ARBA00023065"/>
    </source>
</evidence>
<dbReference type="InterPro" id="IPR015683">
    <property type="entry name" value="Ionotropic_Glu_rcpt"/>
</dbReference>
<feature type="domain" description="Ionotropic glutamate receptor C-terminal" evidence="12">
    <location>
        <begin position="21"/>
        <end position="418"/>
    </location>
</feature>
<dbReference type="Gene3D" id="3.40.190.10">
    <property type="entry name" value="Periplasmic binding protein-like II"/>
    <property type="match status" value="1"/>
</dbReference>
<comment type="subcellular location">
    <subcellularLocation>
        <location evidence="1">Membrane</location>
        <topology evidence="1">Multi-pass membrane protein</topology>
    </subcellularLocation>
</comment>
<gene>
    <name evidence="13" type="ORF">GSOID_T00021336001</name>
</gene>
<evidence type="ECO:0000256" key="11">
    <source>
        <dbReference type="SAM" id="Phobius"/>
    </source>
</evidence>
<dbReference type="InterPro" id="IPR019594">
    <property type="entry name" value="Glu/Gly-bd"/>
</dbReference>
<feature type="transmembrane region" description="Helical" evidence="11">
    <location>
        <begin position="246"/>
        <end position="269"/>
    </location>
</feature>
<name>E4YD09_OIKDI</name>
<dbReference type="Gene3D" id="1.10.287.70">
    <property type="match status" value="1"/>
</dbReference>
<evidence type="ECO:0000256" key="7">
    <source>
        <dbReference type="ARBA" id="ARBA00023170"/>
    </source>
</evidence>
<dbReference type="EMBL" id="FN654415">
    <property type="protein sequence ID" value="CBY33426.1"/>
    <property type="molecule type" value="Genomic_DNA"/>
</dbReference>
<dbReference type="Proteomes" id="UP000011014">
    <property type="component" value="Unassembled WGS sequence"/>
</dbReference>
<reference evidence="13" key="1">
    <citation type="journal article" date="2010" name="Science">
        <title>Plasticity of animal genome architecture unmasked by rapid evolution of a pelagic tunicate.</title>
        <authorList>
            <person name="Denoeud F."/>
            <person name="Henriet S."/>
            <person name="Mungpakdee S."/>
            <person name="Aury J.M."/>
            <person name="Da Silva C."/>
            <person name="Brinkmann H."/>
            <person name="Mikhaleva J."/>
            <person name="Olsen L.C."/>
            <person name="Jubin C."/>
            <person name="Canestro C."/>
            <person name="Bouquet J.M."/>
            <person name="Danks G."/>
            <person name="Poulain J."/>
            <person name="Campsteijn C."/>
            <person name="Adamski M."/>
            <person name="Cross I."/>
            <person name="Yadetie F."/>
            <person name="Muffato M."/>
            <person name="Louis A."/>
            <person name="Butcher S."/>
            <person name="Tsagkogeorga G."/>
            <person name="Konrad A."/>
            <person name="Singh S."/>
            <person name="Jensen M.F."/>
            <person name="Cong E.H."/>
            <person name="Eikeseth-Otteraa H."/>
            <person name="Noel B."/>
            <person name="Anthouard V."/>
            <person name="Porcel B.M."/>
            <person name="Kachouri-Lafond R."/>
            <person name="Nishino A."/>
            <person name="Ugolini M."/>
            <person name="Chourrout P."/>
            <person name="Nishida H."/>
            <person name="Aasland R."/>
            <person name="Huzurbazar S."/>
            <person name="Westhof E."/>
            <person name="Delsuc F."/>
            <person name="Lehrach H."/>
            <person name="Reinhardt R."/>
            <person name="Weissenbach J."/>
            <person name="Roy S.W."/>
            <person name="Artiguenave F."/>
            <person name="Postlethwait J.H."/>
            <person name="Manak J.R."/>
            <person name="Thompson E.M."/>
            <person name="Jaillon O."/>
            <person name="Du Pasquier L."/>
            <person name="Boudinot P."/>
            <person name="Liberles D.A."/>
            <person name="Volff J.N."/>
            <person name="Philippe H."/>
            <person name="Lenhard B."/>
            <person name="Roest Crollius H."/>
            <person name="Wincker P."/>
            <person name="Chourrout D."/>
        </authorList>
    </citation>
    <scope>NUCLEOTIDE SEQUENCE [LARGE SCALE GENOMIC DNA]</scope>
</reference>
<accession>E4YD09</accession>
<evidence type="ECO:0000256" key="1">
    <source>
        <dbReference type="ARBA" id="ARBA00004141"/>
    </source>
</evidence>
<sequence length="539" mass="61856">MEHKATSSDTYASKESLAGETIRVITIDHEPFVDISVDEATGQKVYEGMCAELIRSLARKENFTINWMDNFDDKLTHGNDSLPGLVEALDKGRADLLLADVPITSETSQMMDFSVAYLETGFSFVTLKQESFNTWAFLEPFDTRLWLYIFFTVILVSLFMFISNFISPYGYYRDFYKPTVRHRDRIATNTDERILAAVQSGLASKELQDSRAAMSLSNALFWGWAGLFWQSPETVPRAPSSRITAILWYAAGVTIVASYTANLVTFLTVRKQQVPLDTFPNLRAARFSRGFKYGFVEHSAVERYFCHSTDEILKNICRDVTEADQWTVGNTKEGLRRAREENYAFISRQRVYHILLEHIISTHEPCDLRLSQGRLVGKFGFGLGFKKNSNLTNLFSVGILRMRENLEITELYEKWIKQDGDETPPKCSQNEEEETQAVTESNKLTFDNLKGLFLLVWGSLVLGFLFLIIEWIVSCYTLMDSKSGAPKTMIDAFKLRMKYVRQNTKIIKQRYTRKRESFSRSHLSPVSKVFFNDSQQTVI</sequence>
<keyword evidence="5" id="KW-0406">Ion transport</keyword>
<evidence type="ECO:0000256" key="8">
    <source>
        <dbReference type="ARBA" id="ARBA00023180"/>
    </source>
</evidence>
<feature type="transmembrane region" description="Helical" evidence="11">
    <location>
        <begin position="452"/>
        <end position="473"/>
    </location>
</feature>